<dbReference type="Gene3D" id="2.170.270.10">
    <property type="entry name" value="SET domain"/>
    <property type="match status" value="1"/>
</dbReference>
<dbReference type="PROSITE" id="PS50280">
    <property type="entry name" value="SET"/>
    <property type="match status" value="1"/>
</dbReference>
<dbReference type="SUPFAM" id="SSF144232">
    <property type="entry name" value="HIT/MYND zinc finger-like"/>
    <property type="match status" value="1"/>
</dbReference>
<keyword evidence="1" id="KW-0479">Metal-binding</keyword>
<protein>
    <recommendedName>
        <fullName evidence="9">SET domain-containing protein</fullName>
    </recommendedName>
</protein>
<keyword evidence="8" id="KW-1185">Reference proteome</keyword>
<dbReference type="InterPro" id="IPR001214">
    <property type="entry name" value="SET_dom"/>
</dbReference>
<dbReference type="PROSITE" id="PS50865">
    <property type="entry name" value="ZF_MYND_2"/>
    <property type="match status" value="1"/>
</dbReference>
<evidence type="ECO:0000256" key="4">
    <source>
        <dbReference type="PROSITE-ProRule" id="PRU00134"/>
    </source>
</evidence>
<dbReference type="OrthoDB" id="265717at2759"/>
<evidence type="ECO:0000313" key="7">
    <source>
        <dbReference type="EMBL" id="KAE9408298.1"/>
    </source>
</evidence>
<dbReference type="CDD" id="cd20071">
    <property type="entry name" value="SET_SMYD"/>
    <property type="match status" value="1"/>
</dbReference>
<sequence length="385" mass="43052">MESSPTSINRSFVSPKIKICEINGKGKGIIALENILRGTLLMCESPAISLRLTPSGTRIYEADILSIMTSDDKLSVLLSFPELPLPLDSQPPDPRLAPVFGRFPHFLPMGDSARGLFPTICRANHACIPNAMYSWQEDKSAEVLYAMADICEGNEVEVSYKQLYEFTLTDFHAGSKYSSKLETAYGFTCVCKLCSKSSADRRRSERRMAENTVTIQLPTRFSQITVRKIIKDIERQCIIMAEEGHPFDITVKSYDAFRLCAGCEDEKSAREWLLLLRDIESVGYGEDSQEVKVTDGLLQNIRGFKEWGIHGKCEFTGPSESLQVHAQAVRLTAEQKLSRCNNALCKTVGKPTLKLCSRCKKAAYCSPECQKMNWSKGGHKRMCNA</sequence>
<evidence type="ECO:0000256" key="2">
    <source>
        <dbReference type="ARBA" id="ARBA00022771"/>
    </source>
</evidence>
<evidence type="ECO:0000259" key="5">
    <source>
        <dbReference type="PROSITE" id="PS50280"/>
    </source>
</evidence>
<dbReference type="PANTHER" id="PTHR47332:SF4">
    <property type="entry name" value="SET DOMAIN-CONTAINING PROTEIN 5"/>
    <property type="match status" value="1"/>
</dbReference>
<evidence type="ECO:0000259" key="6">
    <source>
        <dbReference type="PROSITE" id="PS50865"/>
    </source>
</evidence>
<dbReference type="EMBL" id="ML769392">
    <property type="protein sequence ID" value="KAE9408298.1"/>
    <property type="molecule type" value="Genomic_DNA"/>
</dbReference>
<organism evidence="7 8">
    <name type="scientific">Gymnopus androsaceus JB14</name>
    <dbReference type="NCBI Taxonomy" id="1447944"/>
    <lineage>
        <taxon>Eukaryota</taxon>
        <taxon>Fungi</taxon>
        <taxon>Dikarya</taxon>
        <taxon>Basidiomycota</taxon>
        <taxon>Agaricomycotina</taxon>
        <taxon>Agaricomycetes</taxon>
        <taxon>Agaricomycetidae</taxon>
        <taxon>Agaricales</taxon>
        <taxon>Marasmiineae</taxon>
        <taxon>Omphalotaceae</taxon>
        <taxon>Gymnopus</taxon>
    </lineage>
</organism>
<dbReference type="InterPro" id="IPR046341">
    <property type="entry name" value="SET_dom_sf"/>
</dbReference>
<dbReference type="PANTHER" id="PTHR47332">
    <property type="entry name" value="SET DOMAIN-CONTAINING PROTEIN 5"/>
    <property type="match status" value="1"/>
</dbReference>
<name>A0A6A4IGA0_9AGAR</name>
<gene>
    <name evidence="7" type="ORF">BT96DRAFT_30060</name>
</gene>
<keyword evidence="2 4" id="KW-0863">Zinc-finger</keyword>
<dbReference type="SUPFAM" id="SSF82199">
    <property type="entry name" value="SET domain"/>
    <property type="match status" value="1"/>
</dbReference>
<dbReference type="Pfam" id="PF00856">
    <property type="entry name" value="SET"/>
    <property type="match status" value="1"/>
</dbReference>
<dbReference type="Gene3D" id="6.10.140.2220">
    <property type="match status" value="1"/>
</dbReference>
<dbReference type="AlphaFoldDB" id="A0A6A4IGA0"/>
<dbReference type="InterPro" id="IPR002893">
    <property type="entry name" value="Znf_MYND"/>
</dbReference>
<evidence type="ECO:0008006" key="9">
    <source>
        <dbReference type="Google" id="ProtNLM"/>
    </source>
</evidence>
<accession>A0A6A4IGA0</accession>
<dbReference type="InterPro" id="IPR053185">
    <property type="entry name" value="SET_domain_protein"/>
</dbReference>
<evidence type="ECO:0000256" key="3">
    <source>
        <dbReference type="ARBA" id="ARBA00022833"/>
    </source>
</evidence>
<feature type="domain" description="SET" evidence="5">
    <location>
        <begin position="15"/>
        <end position="161"/>
    </location>
</feature>
<feature type="domain" description="MYND-type" evidence="6">
    <location>
        <begin position="345"/>
        <end position="383"/>
    </location>
</feature>
<evidence type="ECO:0000313" key="8">
    <source>
        <dbReference type="Proteomes" id="UP000799118"/>
    </source>
</evidence>
<keyword evidence="3" id="KW-0862">Zinc</keyword>
<dbReference type="Proteomes" id="UP000799118">
    <property type="component" value="Unassembled WGS sequence"/>
</dbReference>
<evidence type="ECO:0000256" key="1">
    <source>
        <dbReference type="ARBA" id="ARBA00022723"/>
    </source>
</evidence>
<dbReference type="Pfam" id="PF01753">
    <property type="entry name" value="zf-MYND"/>
    <property type="match status" value="1"/>
</dbReference>
<proteinExistence type="predicted"/>
<reference evidence="7" key="1">
    <citation type="journal article" date="2019" name="Environ. Microbiol.">
        <title>Fungal ecological strategies reflected in gene transcription - a case study of two litter decomposers.</title>
        <authorList>
            <person name="Barbi F."/>
            <person name="Kohler A."/>
            <person name="Barry K."/>
            <person name="Baskaran P."/>
            <person name="Daum C."/>
            <person name="Fauchery L."/>
            <person name="Ihrmark K."/>
            <person name="Kuo A."/>
            <person name="LaButti K."/>
            <person name="Lipzen A."/>
            <person name="Morin E."/>
            <person name="Grigoriev I.V."/>
            <person name="Henrissat B."/>
            <person name="Lindahl B."/>
            <person name="Martin F."/>
        </authorList>
    </citation>
    <scope>NUCLEOTIDE SEQUENCE</scope>
    <source>
        <strain evidence="7">JB14</strain>
    </source>
</reference>
<dbReference type="GO" id="GO:0008270">
    <property type="term" value="F:zinc ion binding"/>
    <property type="evidence" value="ECO:0007669"/>
    <property type="project" value="UniProtKB-KW"/>
</dbReference>